<reference evidence="6" key="1">
    <citation type="journal article" date="2019" name="Int. J. Syst. Evol. Microbiol.">
        <title>The Global Catalogue of Microorganisms (GCM) 10K type strain sequencing project: providing services to taxonomists for standard genome sequencing and annotation.</title>
        <authorList>
            <consortium name="The Broad Institute Genomics Platform"/>
            <consortium name="The Broad Institute Genome Sequencing Center for Infectious Disease"/>
            <person name="Wu L."/>
            <person name="Ma J."/>
        </authorList>
    </citation>
    <scope>NUCLEOTIDE SEQUENCE [LARGE SCALE GENOMIC DNA]</scope>
    <source>
        <strain evidence="6">CECT 8289</strain>
    </source>
</reference>
<keyword evidence="5" id="KW-0675">Receptor</keyword>
<evidence type="ECO:0000259" key="4">
    <source>
        <dbReference type="Pfam" id="PF14905"/>
    </source>
</evidence>
<comment type="subcellular location">
    <subcellularLocation>
        <location evidence="1">Cell outer membrane</location>
    </subcellularLocation>
</comment>
<dbReference type="PANTHER" id="PTHR40980">
    <property type="entry name" value="PLUG DOMAIN-CONTAINING PROTEIN"/>
    <property type="match status" value="1"/>
</dbReference>
<accession>A0ABV8QRK5</accession>
<protein>
    <submittedName>
        <fullName evidence="5">TonB-dependent receptor domain-containing protein</fullName>
    </submittedName>
</protein>
<evidence type="ECO:0000256" key="1">
    <source>
        <dbReference type="ARBA" id="ARBA00004442"/>
    </source>
</evidence>
<dbReference type="SUPFAM" id="SSF49464">
    <property type="entry name" value="Carboxypeptidase regulatory domain-like"/>
    <property type="match status" value="1"/>
</dbReference>
<sequence>MKNVIFLLFSCCIITNIYAQKSNSITGKIIDNQYNKPLIAATITLVNVSNNSLVKAAVADSTGSFILENFKTGTYLLQVVAVGFEKYVSKNIVIDATNSNVSLGTISLKQQQQVLNTVIVASKKPFVEQKLDKTIINVESQISNAGANALEVLEKSPGVTVDKDGNISLKGKPSVIVLIDGKQTYMSAQDLYNYLQTMSAANLETIELMPNPSAKYDAAGNAGVINIKTKKLKQKGFNGSASTSYGRGNYGNYSNALNLNYKNGKFNMFANVSAGHRKNYQILGIHRAYFNNAGTTTAIFDQEATFVRNRNNYNAKVGVDFMASKKTTFGAVFTGSVAPGKQDGANTSFLKDGLGNINSVLQANSYDYENWKNKGLNLNTRHTFDSVGTEISLDVDVLQYKSKHTQNFLSENFDPSGVKQTSELLQSNLPATINVTSAKIDFTHPITSTLKMEAGVKTSFVNTDNIAGYFNIMNNTPVIDNEKTNHFKYNENINAAYVNVNKTWGKWSLQTGLRAENTNYSGKQFDNPLRSDSSFKRSYTGLFPTVFASYDLNNKHQVAFSYGRRISRPDYESLNPFVFFIDKYTYEAGNPFLKPMFADVFTLTHSYNKFLSSNITYAHNKNMFNEYFQPQGYATIVKQENFGVIDDISISVNAQVAPYKWWNMNLYTEFNYNEVNAGFNGYNINTSGNGFSANMNNQIKLGKGWGTEVSGFYRSQMQRGQFNISSIKQINTAFSKQVLKNKGMVKLSFNDILRSNKQAGAITIQNTIANFTQRRDSRTVFISFNYKFGKQFKTQQRRTSAASDELNRIKAN</sequence>
<dbReference type="SUPFAM" id="SSF56935">
    <property type="entry name" value="Porins"/>
    <property type="match status" value="1"/>
</dbReference>
<dbReference type="InterPro" id="IPR036942">
    <property type="entry name" value="Beta-barrel_TonB_sf"/>
</dbReference>
<dbReference type="Gene3D" id="2.60.40.1120">
    <property type="entry name" value="Carboxypeptidase-like, regulatory domain"/>
    <property type="match status" value="1"/>
</dbReference>
<keyword evidence="2" id="KW-0472">Membrane</keyword>
<organism evidence="5 6">
    <name type="scientific">Ferruginibacter yonginensis</name>
    <dbReference type="NCBI Taxonomy" id="1310416"/>
    <lineage>
        <taxon>Bacteria</taxon>
        <taxon>Pseudomonadati</taxon>
        <taxon>Bacteroidota</taxon>
        <taxon>Chitinophagia</taxon>
        <taxon>Chitinophagales</taxon>
        <taxon>Chitinophagaceae</taxon>
        <taxon>Ferruginibacter</taxon>
    </lineage>
</organism>
<dbReference type="Pfam" id="PF13620">
    <property type="entry name" value="CarboxypepD_reg"/>
    <property type="match status" value="1"/>
</dbReference>
<comment type="caution">
    <text evidence="5">The sequence shown here is derived from an EMBL/GenBank/DDBJ whole genome shotgun (WGS) entry which is preliminary data.</text>
</comment>
<dbReference type="Pfam" id="PF14905">
    <property type="entry name" value="OMP_b-brl_3"/>
    <property type="match status" value="1"/>
</dbReference>
<dbReference type="InterPro" id="IPR037066">
    <property type="entry name" value="Plug_dom_sf"/>
</dbReference>
<dbReference type="InterPro" id="IPR041700">
    <property type="entry name" value="OMP_b-brl_3"/>
</dbReference>
<gene>
    <name evidence="5" type="ORF">ACFOWM_02130</name>
</gene>
<evidence type="ECO:0000256" key="2">
    <source>
        <dbReference type="ARBA" id="ARBA00023136"/>
    </source>
</evidence>
<name>A0ABV8QRK5_9BACT</name>
<dbReference type="RefSeq" id="WP_379706429.1">
    <property type="nucleotide sequence ID" value="NZ_JBHSCZ010000001.1"/>
</dbReference>
<evidence type="ECO:0000313" key="6">
    <source>
        <dbReference type="Proteomes" id="UP001595907"/>
    </source>
</evidence>
<proteinExistence type="predicted"/>
<evidence type="ECO:0000313" key="5">
    <source>
        <dbReference type="EMBL" id="MFC4261664.1"/>
    </source>
</evidence>
<dbReference type="Gene3D" id="2.170.130.10">
    <property type="entry name" value="TonB-dependent receptor, plug domain"/>
    <property type="match status" value="1"/>
</dbReference>
<keyword evidence="6" id="KW-1185">Reference proteome</keyword>
<evidence type="ECO:0000256" key="3">
    <source>
        <dbReference type="ARBA" id="ARBA00023237"/>
    </source>
</evidence>
<dbReference type="PANTHER" id="PTHR40980:SF4">
    <property type="entry name" value="TONB-DEPENDENT RECEPTOR-LIKE BETA-BARREL DOMAIN-CONTAINING PROTEIN"/>
    <property type="match status" value="1"/>
</dbReference>
<dbReference type="Gene3D" id="2.40.170.20">
    <property type="entry name" value="TonB-dependent receptor, beta-barrel domain"/>
    <property type="match status" value="1"/>
</dbReference>
<dbReference type="Proteomes" id="UP001595907">
    <property type="component" value="Unassembled WGS sequence"/>
</dbReference>
<dbReference type="EMBL" id="JBHSCZ010000001">
    <property type="protein sequence ID" value="MFC4261664.1"/>
    <property type="molecule type" value="Genomic_DNA"/>
</dbReference>
<feature type="domain" description="Outer membrane protein beta-barrel" evidence="4">
    <location>
        <begin position="382"/>
        <end position="786"/>
    </location>
</feature>
<dbReference type="InterPro" id="IPR008969">
    <property type="entry name" value="CarboxyPept-like_regulatory"/>
</dbReference>
<keyword evidence="3" id="KW-0998">Cell outer membrane</keyword>